<dbReference type="AlphaFoldDB" id="A0A183MSE7"/>
<accession>A0A183MSE7</accession>
<evidence type="ECO:0000256" key="1">
    <source>
        <dbReference type="SAM" id="MobiDB-lite"/>
    </source>
</evidence>
<feature type="compositionally biased region" description="Polar residues" evidence="1">
    <location>
        <begin position="34"/>
        <end position="44"/>
    </location>
</feature>
<feature type="region of interest" description="Disordered" evidence="1">
    <location>
        <begin position="34"/>
        <end position="68"/>
    </location>
</feature>
<protein>
    <submittedName>
        <fullName evidence="2">Uncharacterized protein</fullName>
    </submittedName>
</protein>
<proteinExistence type="predicted"/>
<evidence type="ECO:0000313" key="3">
    <source>
        <dbReference type="Proteomes" id="UP000277204"/>
    </source>
</evidence>
<evidence type="ECO:0000313" key="2">
    <source>
        <dbReference type="EMBL" id="VDP29927.1"/>
    </source>
</evidence>
<dbReference type="Proteomes" id="UP000277204">
    <property type="component" value="Unassembled WGS sequence"/>
</dbReference>
<feature type="compositionally biased region" description="Basic and acidic residues" evidence="1">
    <location>
        <begin position="54"/>
        <end position="68"/>
    </location>
</feature>
<dbReference type="EMBL" id="UZAI01017814">
    <property type="protein sequence ID" value="VDP29927.1"/>
    <property type="molecule type" value="Genomic_DNA"/>
</dbReference>
<sequence>MRTSISENKHGIKWTARTQLDDVDVANDLALLSHTQHVGENDQYSSRSSRSQHTQRDKQDYPTKHSMQ</sequence>
<keyword evidence="3" id="KW-1185">Reference proteome</keyword>
<reference evidence="2 3" key="1">
    <citation type="submission" date="2018-11" db="EMBL/GenBank/DDBJ databases">
        <authorList>
            <consortium name="Pathogen Informatics"/>
        </authorList>
    </citation>
    <scope>NUCLEOTIDE SEQUENCE [LARGE SCALE GENOMIC DNA]</scope>
    <source>
        <strain evidence="2 3">Zambia</strain>
    </source>
</reference>
<gene>
    <name evidence="2" type="ORF">SMRZ_LOCUS18972</name>
</gene>
<name>A0A183MSE7_9TREM</name>
<organism evidence="2 3">
    <name type="scientific">Schistosoma margrebowiei</name>
    <dbReference type="NCBI Taxonomy" id="48269"/>
    <lineage>
        <taxon>Eukaryota</taxon>
        <taxon>Metazoa</taxon>
        <taxon>Spiralia</taxon>
        <taxon>Lophotrochozoa</taxon>
        <taxon>Platyhelminthes</taxon>
        <taxon>Trematoda</taxon>
        <taxon>Digenea</taxon>
        <taxon>Strigeidida</taxon>
        <taxon>Schistosomatoidea</taxon>
        <taxon>Schistosomatidae</taxon>
        <taxon>Schistosoma</taxon>
    </lineage>
</organism>